<gene>
    <name evidence="1" type="ORF">EYF80_018844</name>
</gene>
<comment type="caution">
    <text evidence="1">The sequence shown here is derived from an EMBL/GenBank/DDBJ whole genome shotgun (WGS) entry which is preliminary data.</text>
</comment>
<protein>
    <submittedName>
        <fullName evidence="1">Uncharacterized protein</fullName>
    </submittedName>
</protein>
<evidence type="ECO:0000313" key="2">
    <source>
        <dbReference type="Proteomes" id="UP000314294"/>
    </source>
</evidence>
<dbReference type="AlphaFoldDB" id="A0A4Z2HYD0"/>
<reference evidence="1 2" key="1">
    <citation type="submission" date="2019-03" db="EMBL/GenBank/DDBJ databases">
        <title>First draft genome of Liparis tanakae, snailfish: a comprehensive survey of snailfish specific genes.</title>
        <authorList>
            <person name="Kim W."/>
            <person name="Song I."/>
            <person name="Jeong J.-H."/>
            <person name="Kim D."/>
            <person name="Kim S."/>
            <person name="Ryu S."/>
            <person name="Song J.Y."/>
            <person name="Lee S.K."/>
        </authorList>
    </citation>
    <scope>NUCLEOTIDE SEQUENCE [LARGE SCALE GENOMIC DNA]</scope>
    <source>
        <tissue evidence="1">Muscle</tissue>
    </source>
</reference>
<organism evidence="1 2">
    <name type="scientific">Liparis tanakae</name>
    <name type="common">Tanaka's snailfish</name>
    <dbReference type="NCBI Taxonomy" id="230148"/>
    <lineage>
        <taxon>Eukaryota</taxon>
        <taxon>Metazoa</taxon>
        <taxon>Chordata</taxon>
        <taxon>Craniata</taxon>
        <taxon>Vertebrata</taxon>
        <taxon>Euteleostomi</taxon>
        <taxon>Actinopterygii</taxon>
        <taxon>Neopterygii</taxon>
        <taxon>Teleostei</taxon>
        <taxon>Neoteleostei</taxon>
        <taxon>Acanthomorphata</taxon>
        <taxon>Eupercaria</taxon>
        <taxon>Perciformes</taxon>
        <taxon>Cottioidei</taxon>
        <taxon>Cottales</taxon>
        <taxon>Liparidae</taxon>
        <taxon>Liparis</taxon>
    </lineage>
</organism>
<dbReference type="EMBL" id="SRLO01000157">
    <property type="protein sequence ID" value="TNN70859.1"/>
    <property type="molecule type" value="Genomic_DNA"/>
</dbReference>
<proteinExistence type="predicted"/>
<dbReference type="Proteomes" id="UP000314294">
    <property type="component" value="Unassembled WGS sequence"/>
</dbReference>
<sequence>MRQSGAELQHWLQQGATPVRVLCVKAQRKCTLGPLQRQQKEIEEGGVDYYTARSMFADAQVLGLFISHLREVSVERRQVDVLLVSSFWSAVQLYEGQNLTNSNINTAAGDKYPPQRLEGTDGIHFRDVHHGAQRLQGSAAAFANLQEERNESLTLIAGTHSRPAFDIWYNLKQVGRQPRPPICCWLTVQSGCLKARLLPHESHLSTSAL</sequence>
<keyword evidence="2" id="KW-1185">Reference proteome</keyword>
<evidence type="ECO:0000313" key="1">
    <source>
        <dbReference type="EMBL" id="TNN70859.1"/>
    </source>
</evidence>
<accession>A0A4Z2HYD0</accession>
<name>A0A4Z2HYD0_9TELE</name>